<dbReference type="InterPro" id="IPR036291">
    <property type="entry name" value="NAD(P)-bd_dom_sf"/>
</dbReference>
<protein>
    <submittedName>
        <fullName evidence="3">Myo-inositol-1-phosphate synthase</fullName>
        <ecNumber evidence="3">5.5.1.4</ecNumber>
    </submittedName>
</protein>
<reference evidence="3 4" key="1">
    <citation type="journal article" date="2014" name="Int. J. Syst. Evol. Microbiol.">
        <title>Nitrososphaera viennensis gen. nov., sp. nov., an aerobic and mesophilic, ammonia-oxidizing archaeon from soil and a member of the archaeal phylum Thaumarchaeota.</title>
        <authorList>
            <person name="Stieglmeier M."/>
            <person name="Klingl A."/>
            <person name="Alves R.J."/>
            <person name="Rittmann S.K."/>
            <person name="Melcher M."/>
            <person name="Leisch N."/>
            <person name="Schleper C."/>
        </authorList>
    </citation>
    <scope>NUCLEOTIDE SEQUENCE [LARGE SCALE GENOMIC DNA]</scope>
    <source>
        <strain evidence="3">EN76</strain>
    </source>
</reference>
<name>A0A060HMU4_9ARCH</name>
<dbReference type="GO" id="GO:0006021">
    <property type="term" value="P:inositol biosynthetic process"/>
    <property type="evidence" value="ECO:0007669"/>
    <property type="project" value="InterPro"/>
</dbReference>
<dbReference type="AlphaFoldDB" id="A0A060HMU4"/>
<dbReference type="PANTHER" id="PTHR43125:SF1">
    <property type="entry name" value="INOSITOL-3-PHOSPHATE SYNTHASE"/>
    <property type="match status" value="1"/>
</dbReference>
<accession>A0A060HMU4</accession>
<dbReference type="PANTHER" id="PTHR43125">
    <property type="entry name" value="INOSITOL-3-PHOSPHATE SYNTHASE"/>
    <property type="match status" value="1"/>
</dbReference>
<dbReference type="InterPro" id="IPR002587">
    <property type="entry name" value="Myo-inos-1-P_Synthase"/>
</dbReference>
<comment type="similarity">
    <text evidence="1">Belongs to the myo-inositol 1-phosphate synthase family.</text>
</comment>
<dbReference type="EMBL" id="CP007536">
    <property type="protein sequence ID" value="AIC14517.1"/>
    <property type="molecule type" value="Genomic_DNA"/>
</dbReference>
<dbReference type="SUPFAM" id="SSF55347">
    <property type="entry name" value="Glyceraldehyde-3-phosphate dehydrogenase-like, C-terminal domain"/>
    <property type="match status" value="1"/>
</dbReference>
<evidence type="ECO:0000313" key="3">
    <source>
        <dbReference type="EMBL" id="AIC14517.1"/>
    </source>
</evidence>
<dbReference type="PIRSF" id="PIRSF015578">
    <property type="entry name" value="Myoinos-ppht_syn"/>
    <property type="match status" value="1"/>
</dbReference>
<dbReference type="KEGG" id="nvn:NVIE_003260"/>
<dbReference type="GO" id="GO:0008654">
    <property type="term" value="P:phospholipid biosynthetic process"/>
    <property type="evidence" value="ECO:0007669"/>
    <property type="project" value="InterPro"/>
</dbReference>
<evidence type="ECO:0000259" key="2">
    <source>
        <dbReference type="Pfam" id="PF01658"/>
    </source>
</evidence>
<dbReference type="Pfam" id="PF01658">
    <property type="entry name" value="Inos-1-P_synth"/>
    <property type="match status" value="1"/>
</dbReference>
<dbReference type="Gene3D" id="3.40.50.720">
    <property type="entry name" value="NAD(P)-binding Rossmann-like Domain"/>
    <property type="match status" value="1"/>
</dbReference>
<dbReference type="GeneID" id="74945586"/>
<keyword evidence="3" id="KW-0413">Isomerase</keyword>
<evidence type="ECO:0000313" key="4">
    <source>
        <dbReference type="Proteomes" id="UP000027093"/>
    </source>
</evidence>
<dbReference type="EC" id="5.5.1.4" evidence="3"/>
<proteinExistence type="inferred from homology"/>
<dbReference type="Proteomes" id="UP000027093">
    <property type="component" value="Chromosome"/>
</dbReference>
<dbReference type="Gene3D" id="3.30.360.10">
    <property type="entry name" value="Dihydrodipicolinate Reductase, domain 2"/>
    <property type="match status" value="1"/>
</dbReference>
<gene>
    <name evidence="3" type="primary">ino</name>
    <name evidence="3" type="ORF">NVIE_003260</name>
</gene>
<organism evidence="3 4">
    <name type="scientific">Nitrososphaera viennensis EN76</name>
    <dbReference type="NCBI Taxonomy" id="926571"/>
    <lineage>
        <taxon>Archaea</taxon>
        <taxon>Nitrososphaerota</taxon>
        <taxon>Nitrososphaeria</taxon>
        <taxon>Nitrososphaerales</taxon>
        <taxon>Nitrososphaeraceae</taxon>
        <taxon>Nitrososphaera</taxon>
    </lineage>
</organism>
<dbReference type="InterPro" id="IPR052199">
    <property type="entry name" value="MIPS"/>
</dbReference>
<sequence>MQIDEMRRKVKVAIAGIGNCASALVQGTRYYRENPDARKQESDWIGLTAYNLGGLEPSDIEFVAAFDVNANKVGKDLSEAIFTKPNNTIRIIKEMDKTDVKVQKGEVHDGIGRHLAQKIKVADGPAANVAQVLKDTGAEMLLNYLPVGSRRGTQYYAEACLDAGCAFVNAIPVFIASTPKWQDAFAGRGLACAGDDVMSQLGATVVHKTLVKLFVDRGVKVNETYQLNIGGDMDFYNMLDEERLEDKRISKTSAVAAMAPYEVPMRIGPSDFVGFLENDKICYISIKGQYFGGIPVELDLKLKVVDAYNSAGVMIDAARCAKIAIDRGISGPLDSISAYCFKHPPVQMPYSVAKANFLEFVEGKRER</sequence>
<dbReference type="RefSeq" id="WP_227717429.1">
    <property type="nucleotide sequence ID" value="NZ_CP007536.1"/>
</dbReference>
<dbReference type="GO" id="GO:0004512">
    <property type="term" value="F:inositol-3-phosphate synthase activity"/>
    <property type="evidence" value="ECO:0007669"/>
    <property type="project" value="UniProtKB-EC"/>
</dbReference>
<dbReference type="HOGENOM" id="CLU_050011_0_0_2"/>
<feature type="domain" description="Myo-inositol-1-phosphate synthase GAPDH-like" evidence="2">
    <location>
        <begin position="202"/>
        <end position="306"/>
    </location>
</feature>
<dbReference type="STRING" id="926571.NVIE_003260"/>
<dbReference type="SUPFAM" id="SSF51735">
    <property type="entry name" value="NAD(P)-binding Rossmann-fold domains"/>
    <property type="match status" value="1"/>
</dbReference>
<keyword evidence="4" id="KW-1185">Reference proteome</keyword>
<dbReference type="InterPro" id="IPR013021">
    <property type="entry name" value="Myo-inos-1-P_Synthase_GAPDH"/>
</dbReference>
<evidence type="ECO:0000256" key="1">
    <source>
        <dbReference type="ARBA" id="ARBA00010813"/>
    </source>
</evidence>